<dbReference type="EMBL" id="CYGY02000059">
    <property type="protein sequence ID" value="SIT47728.1"/>
    <property type="molecule type" value="Genomic_DNA"/>
</dbReference>
<organism evidence="1 2">
    <name type="scientific">Paraburkholderia piptadeniae</name>
    <dbReference type="NCBI Taxonomy" id="1701573"/>
    <lineage>
        <taxon>Bacteria</taxon>
        <taxon>Pseudomonadati</taxon>
        <taxon>Pseudomonadota</taxon>
        <taxon>Betaproteobacteria</taxon>
        <taxon>Burkholderiales</taxon>
        <taxon>Burkholderiaceae</taxon>
        <taxon>Paraburkholderia</taxon>
    </lineage>
</organism>
<evidence type="ECO:0000313" key="2">
    <source>
        <dbReference type="Proteomes" id="UP000195569"/>
    </source>
</evidence>
<keyword evidence="2" id="KW-1185">Reference proteome</keyword>
<comment type="caution">
    <text evidence="1">The sequence shown here is derived from an EMBL/GenBank/DDBJ whole genome shotgun (WGS) entry which is preliminary data.</text>
</comment>
<proteinExistence type="predicted"/>
<protein>
    <submittedName>
        <fullName evidence="1">Uncharacterized protein</fullName>
    </submittedName>
</protein>
<dbReference type="Proteomes" id="UP000195569">
    <property type="component" value="Unassembled WGS sequence"/>
</dbReference>
<accession>A0A1N7SK31</accession>
<sequence length="59" mass="6771">MSKNPKGQFENVWRVLRTFDFEGFKSGILRVLSANQIAMRCRARGLPRQEAMLAAGEMR</sequence>
<dbReference type="AlphaFoldDB" id="A0A1N7SK31"/>
<name>A0A1N7SK31_9BURK</name>
<reference evidence="1" key="1">
    <citation type="submission" date="2016-12" db="EMBL/GenBank/DDBJ databases">
        <authorList>
            <person name="Moulin L."/>
        </authorList>
    </citation>
    <scope>NUCLEOTIDE SEQUENCE [LARGE SCALE GENOMIC DNA]</scope>
    <source>
        <strain evidence="1">STM 7183</strain>
    </source>
</reference>
<gene>
    <name evidence="1" type="ORF">BN2476_590110</name>
</gene>
<evidence type="ECO:0000313" key="1">
    <source>
        <dbReference type="EMBL" id="SIT47728.1"/>
    </source>
</evidence>